<dbReference type="GO" id="GO:0005886">
    <property type="term" value="C:plasma membrane"/>
    <property type="evidence" value="ECO:0007669"/>
    <property type="project" value="UniProtKB-SubCell"/>
</dbReference>
<feature type="transmembrane region" description="Helical" evidence="13">
    <location>
        <begin position="258"/>
        <end position="278"/>
    </location>
</feature>
<proteinExistence type="inferred from homology"/>
<feature type="transmembrane region" description="Helical" evidence="13">
    <location>
        <begin position="44"/>
        <end position="64"/>
    </location>
</feature>
<evidence type="ECO:0000256" key="4">
    <source>
        <dbReference type="ARBA" id="ARBA00022475"/>
    </source>
</evidence>
<dbReference type="PRINTS" id="PR00237">
    <property type="entry name" value="GPCRRHODOPSN"/>
</dbReference>
<evidence type="ECO:0000256" key="2">
    <source>
        <dbReference type="ARBA" id="ARBA00004651"/>
    </source>
</evidence>
<dbReference type="Ensembl" id="ENSSSCT00030062877.1">
    <property type="protein sequence ID" value="ENSSSCP00030028757.1"/>
    <property type="gene ID" value="ENSSSCG00030045080.1"/>
</dbReference>
<comment type="function">
    <text evidence="1">Putative odorant or sperm cell receptor.</text>
</comment>
<dbReference type="GO" id="GO:0004984">
    <property type="term" value="F:olfactory receptor activity"/>
    <property type="evidence" value="ECO:0007669"/>
    <property type="project" value="InterPro"/>
</dbReference>
<keyword evidence="5" id="KW-0716">Sensory transduction</keyword>
<evidence type="ECO:0000256" key="10">
    <source>
        <dbReference type="ARBA" id="ARBA00023136"/>
    </source>
</evidence>
<dbReference type="SUPFAM" id="SSF81321">
    <property type="entry name" value="Family A G protein-coupled receptor-like"/>
    <property type="match status" value="1"/>
</dbReference>
<evidence type="ECO:0000259" key="14">
    <source>
        <dbReference type="PROSITE" id="PS50262"/>
    </source>
</evidence>
<dbReference type="Gene3D" id="1.20.1070.10">
    <property type="entry name" value="Rhodopsin 7-helix transmembrane proteins"/>
    <property type="match status" value="1"/>
</dbReference>
<evidence type="ECO:0000256" key="6">
    <source>
        <dbReference type="ARBA" id="ARBA00022692"/>
    </source>
</evidence>
<keyword evidence="4" id="KW-1003">Cell membrane</keyword>
<evidence type="ECO:0000256" key="12">
    <source>
        <dbReference type="ARBA" id="ARBA00023224"/>
    </source>
</evidence>
<dbReference type="InterPro" id="IPR017452">
    <property type="entry name" value="GPCR_Rhodpsn_7TM"/>
</dbReference>
<keyword evidence="11" id="KW-0675">Receptor</keyword>
<feature type="transmembrane region" description="Helical" evidence="13">
    <location>
        <begin position="223"/>
        <end position="246"/>
    </location>
</feature>
<keyword evidence="12" id="KW-0807">Transducer</keyword>
<feature type="domain" description="G-protein coupled receptors family 1 profile" evidence="14">
    <location>
        <begin position="27"/>
        <end position="276"/>
    </location>
</feature>
<evidence type="ECO:0000256" key="3">
    <source>
        <dbReference type="ARBA" id="ARBA00010663"/>
    </source>
</evidence>
<keyword evidence="10 13" id="KW-0472">Membrane</keyword>
<sequence length="297" mass="33500">CWLPSDMDLHSVQMKNVTDVTMFILIGNLGLVLLVIIDSRLHNPMYYFLSALSFLDACYSSVITPNMLVNFLSENKTISYLGCAAQMFLFLTFGTTECFILAAMAYDRYEAIYRPLLYSVRMSPRVYVPLIIFCYIGGILHGTLHTVATFSLSFCASNEIRHVFCDIPPLLALSCTDTHTNQLLVFYFSGSIEISTILIVLVSYSFILSAILRMHSAEGRRKVFSTCGSHLTGVSIFHGTVLFMYVRPNSSYALDHDMIVSVFYTIVIPMLNPIIYSLRNKDVKEAVKRVFGKKIIC</sequence>
<accession>A0A8D0WZ13</accession>
<evidence type="ECO:0000313" key="15">
    <source>
        <dbReference type="Ensembl" id="ENSSSCP00030028757.1"/>
    </source>
</evidence>
<feature type="transmembrane region" description="Helical" evidence="13">
    <location>
        <begin position="20"/>
        <end position="37"/>
    </location>
</feature>
<feature type="transmembrane region" description="Helical" evidence="13">
    <location>
        <begin position="186"/>
        <end position="211"/>
    </location>
</feature>
<dbReference type="Proteomes" id="UP000694570">
    <property type="component" value="Unplaced"/>
</dbReference>
<dbReference type="PROSITE" id="PS50262">
    <property type="entry name" value="G_PROTEIN_RECEP_F1_2"/>
    <property type="match status" value="1"/>
</dbReference>
<dbReference type="Pfam" id="PF13853">
    <property type="entry name" value="7tm_4"/>
    <property type="match status" value="1"/>
</dbReference>
<evidence type="ECO:0000256" key="13">
    <source>
        <dbReference type="SAM" id="Phobius"/>
    </source>
</evidence>
<feature type="transmembrane region" description="Helical" evidence="13">
    <location>
        <begin position="84"/>
        <end position="106"/>
    </location>
</feature>
<dbReference type="AlphaFoldDB" id="A0A8D0WZ13"/>
<dbReference type="PRINTS" id="PR00245">
    <property type="entry name" value="OLFACTORYR"/>
</dbReference>
<evidence type="ECO:0000256" key="8">
    <source>
        <dbReference type="ARBA" id="ARBA00022989"/>
    </source>
</evidence>
<evidence type="ECO:0000256" key="7">
    <source>
        <dbReference type="ARBA" id="ARBA00022725"/>
    </source>
</evidence>
<reference evidence="15" key="1">
    <citation type="submission" date="2025-08" db="UniProtKB">
        <authorList>
            <consortium name="Ensembl"/>
        </authorList>
    </citation>
    <scope>IDENTIFICATION</scope>
</reference>
<organism evidence="15 16">
    <name type="scientific">Sus scrofa</name>
    <name type="common">Pig</name>
    <dbReference type="NCBI Taxonomy" id="9823"/>
    <lineage>
        <taxon>Eukaryota</taxon>
        <taxon>Metazoa</taxon>
        <taxon>Chordata</taxon>
        <taxon>Craniata</taxon>
        <taxon>Vertebrata</taxon>
        <taxon>Euteleostomi</taxon>
        <taxon>Mammalia</taxon>
        <taxon>Eutheria</taxon>
        <taxon>Laurasiatheria</taxon>
        <taxon>Artiodactyla</taxon>
        <taxon>Suina</taxon>
        <taxon>Suidae</taxon>
        <taxon>Sus</taxon>
    </lineage>
</organism>
<comment type="subcellular location">
    <subcellularLocation>
        <location evidence="2">Cell membrane</location>
        <topology evidence="2">Multi-pass membrane protein</topology>
    </subcellularLocation>
</comment>
<evidence type="ECO:0000313" key="16">
    <source>
        <dbReference type="Proteomes" id="UP000694570"/>
    </source>
</evidence>
<name>A0A8D0WZ13_PIG</name>
<feature type="transmembrane region" description="Helical" evidence="13">
    <location>
        <begin position="126"/>
        <end position="144"/>
    </location>
</feature>
<evidence type="ECO:0000256" key="11">
    <source>
        <dbReference type="ARBA" id="ARBA00023170"/>
    </source>
</evidence>
<evidence type="ECO:0000256" key="9">
    <source>
        <dbReference type="ARBA" id="ARBA00023040"/>
    </source>
</evidence>
<dbReference type="InterPro" id="IPR000725">
    <property type="entry name" value="Olfact_rcpt"/>
</dbReference>
<comment type="similarity">
    <text evidence="3">Belongs to the G-protein coupled receptor 1 family.</text>
</comment>
<dbReference type="GO" id="GO:0004930">
    <property type="term" value="F:G protein-coupled receptor activity"/>
    <property type="evidence" value="ECO:0007669"/>
    <property type="project" value="UniProtKB-KW"/>
</dbReference>
<dbReference type="FunFam" id="1.10.1220.70:FF:000001">
    <property type="entry name" value="Olfactory receptor"/>
    <property type="match status" value="1"/>
</dbReference>
<keyword evidence="8 13" id="KW-1133">Transmembrane helix</keyword>
<evidence type="ECO:0000256" key="5">
    <source>
        <dbReference type="ARBA" id="ARBA00022606"/>
    </source>
</evidence>
<keyword evidence="7" id="KW-0552">Olfaction</keyword>
<keyword evidence="9" id="KW-0297">G-protein coupled receptor</keyword>
<dbReference type="PANTHER" id="PTHR48018">
    <property type="entry name" value="OLFACTORY RECEPTOR"/>
    <property type="match status" value="1"/>
</dbReference>
<keyword evidence="6 13" id="KW-0812">Transmembrane</keyword>
<evidence type="ECO:0000256" key="1">
    <source>
        <dbReference type="ARBA" id="ARBA00003929"/>
    </source>
</evidence>
<protein>
    <recommendedName>
        <fullName evidence="14">G-protein coupled receptors family 1 profile domain-containing protein</fullName>
    </recommendedName>
</protein>
<dbReference type="FunFam" id="1.20.1070.10:FF:000004">
    <property type="entry name" value="Olfactory receptor"/>
    <property type="match status" value="1"/>
</dbReference>
<dbReference type="InterPro" id="IPR000276">
    <property type="entry name" value="GPCR_Rhodpsn"/>
</dbReference>